<dbReference type="Proteomes" id="UP000007266">
    <property type="component" value="Linkage group 7"/>
</dbReference>
<gene>
    <name evidence="1" type="primary">AUGUSTUS-3.0.2_33676</name>
    <name evidence="1" type="ORF">TcasGA2_TC033676</name>
</gene>
<reference evidence="1 2" key="1">
    <citation type="journal article" date="2008" name="Nature">
        <title>The genome of the model beetle and pest Tribolium castaneum.</title>
        <authorList>
            <consortium name="Tribolium Genome Sequencing Consortium"/>
            <person name="Richards S."/>
            <person name="Gibbs R.A."/>
            <person name="Weinstock G.M."/>
            <person name="Brown S.J."/>
            <person name="Denell R."/>
            <person name="Beeman R.W."/>
            <person name="Gibbs R."/>
            <person name="Beeman R.W."/>
            <person name="Brown S.J."/>
            <person name="Bucher G."/>
            <person name="Friedrich M."/>
            <person name="Grimmelikhuijzen C.J."/>
            <person name="Klingler M."/>
            <person name="Lorenzen M."/>
            <person name="Richards S."/>
            <person name="Roth S."/>
            <person name="Schroder R."/>
            <person name="Tautz D."/>
            <person name="Zdobnov E.M."/>
            <person name="Muzny D."/>
            <person name="Gibbs R.A."/>
            <person name="Weinstock G.M."/>
            <person name="Attaway T."/>
            <person name="Bell S."/>
            <person name="Buhay C.J."/>
            <person name="Chandrabose M.N."/>
            <person name="Chavez D."/>
            <person name="Clerk-Blankenburg K.P."/>
            <person name="Cree A."/>
            <person name="Dao M."/>
            <person name="Davis C."/>
            <person name="Chacko J."/>
            <person name="Dinh H."/>
            <person name="Dugan-Rocha S."/>
            <person name="Fowler G."/>
            <person name="Garner T.T."/>
            <person name="Garnes J."/>
            <person name="Gnirke A."/>
            <person name="Hawes A."/>
            <person name="Hernandez J."/>
            <person name="Hines S."/>
            <person name="Holder M."/>
            <person name="Hume J."/>
            <person name="Jhangiani S.N."/>
            <person name="Joshi V."/>
            <person name="Khan Z.M."/>
            <person name="Jackson L."/>
            <person name="Kovar C."/>
            <person name="Kowis A."/>
            <person name="Lee S."/>
            <person name="Lewis L.R."/>
            <person name="Margolis J."/>
            <person name="Morgan M."/>
            <person name="Nazareth L.V."/>
            <person name="Nguyen N."/>
            <person name="Okwuonu G."/>
            <person name="Parker D."/>
            <person name="Richards S."/>
            <person name="Ruiz S.J."/>
            <person name="Santibanez J."/>
            <person name="Savard J."/>
            <person name="Scherer S.E."/>
            <person name="Schneider B."/>
            <person name="Sodergren E."/>
            <person name="Tautz D."/>
            <person name="Vattahil S."/>
            <person name="Villasana D."/>
            <person name="White C.S."/>
            <person name="Wright R."/>
            <person name="Park Y."/>
            <person name="Beeman R.W."/>
            <person name="Lord J."/>
            <person name="Oppert B."/>
            <person name="Lorenzen M."/>
            <person name="Brown S."/>
            <person name="Wang L."/>
            <person name="Savard J."/>
            <person name="Tautz D."/>
            <person name="Richards S."/>
            <person name="Weinstock G."/>
            <person name="Gibbs R.A."/>
            <person name="Liu Y."/>
            <person name="Worley K."/>
            <person name="Weinstock G."/>
            <person name="Elsik C.G."/>
            <person name="Reese J.T."/>
            <person name="Elhaik E."/>
            <person name="Landan G."/>
            <person name="Graur D."/>
            <person name="Arensburger P."/>
            <person name="Atkinson P."/>
            <person name="Beeman R.W."/>
            <person name="Beidler J."/>
            <person name="Brown S.J."/>
            <person name="Demuth J.P."/>
            <person name="Drury D.W."/>
            <person name="Du Y.Z."/>
            <person name="Fujiwara H."/>
            <person name="Lorenzen M."/>
            <person name="Maselli V."/>
            <person name="Osanai M."/>
            <person name="Park Y."/>
            <person name="Robertson H.M."/>
            <person name="Tu Z."/>
            <person name="Wang J.J."/>
            <person name="Wang S."/>
            <person name="Richards S."/>
            <person name="Song H."/>
            <person name="Zhang L."/>
            <person name="Sodergren E."/>
            <person name="Werner D."/>
            <person name="Stanke M."/>
            <person name="Morgenstern B."/>
            <person name="Solovyev V."/>
            <person name="Kosarev P."/>
            <person name="Brown G."/>
            <person name="Chen H.C."/>
            <person name="Ermolaeva O."/>
            <person name="Hlavina W."/>
            <person name="Kapustin Y."/>
            <person name="Kiryutin B."/>
            <person name="Kitts P."/>
            <person name="Maglott D."/>
            <person name="Pruitt K."/>
            <person name="Sapojnikov V."/>
            <person name="Souvorov A."/>
            <person name="Mackey A.J."/>
            <person name="Waterhouse R.M."/>
            <person name="Wyder S."/>
            <person name="Zdobnov E.M."/>
            <person name="Zdobnov E.M."/>
            <person name="Wyder S."/>
            <person name="Kriventseva E.V."/>
            <person name="Kadowaki T."/>
            <person name="Bork P."/>
            <person name="Aranda M."/>
            <person name="Bao R."/>
            <person name="Beermann A."/>
            <person name="Berns N."/>
            <person name="Bolognesi R."/>
            <person name="Bonneton F."/>
            <person name="Bopp D."/>
            <person name="Brown S.J."/>
            <person name="Bucher G."/>
            <person name="Butts T."/>
            <person name="Chaumot A."/>
            <person name="Denell R.E."/>
            <person name="Ferrier D.E."/>
            <person name="Friedrich M."/>
            <person name="Gordon C.M."/>
            <person name="Jindra M."/>
            <person name="Klingler M."/>
            <person name="Lan Q."/>
            <person name="Lattorff H.M."/>
            <person name="Laudet V."/>
            <person name="von Levetsow C."/>
            <person name="Liu Z."/>
            <person name="Lutz R."/>
            <person name="Lynch J.A."/>
            <person name="da Fonseca R.N."/>
            <person name="Posnien N."/>
            <person name="Reuter R."/>
            <person name="Roth S."/>
            <person name="Savard J."/>
            <person name="Schinko J.B."/>
            <person name="Schmitt C."/>
            <person name="Schoppmeier M."/>
            <person name="Schroder R."/>
            <person name="Shippy T.D."/>
            <person name="Simonnet F."/>
            <person name="Marques-Souza H."/>
            <person name="Tautz D."/>
            <person name="Tomoyasu Y."/>
            <person name="Trauner J."/>
            <person name="Van der Zee M."/>
            <person name="Vervoort M."/>
            <person name="Wittkopp N."/>
            <person name="Wimmer E.A."/>
            <person name="Yang X."/>
            <person name="Jones A.K."/>
            <person name="Sattelle D.B."/>
            <person name="Ebert P.R."/>
            <person name="Nelson D."/>
            <person name="Scott J.G."/>
            <person name="Beeman R.W."/>
            <person name="Muthukrishnan S."/>
            <person name="Kramer K.J."/>
            <person name="Arakane Y."/>
            <person name="Beeman R.W."/>
            <person name="Zhu Q."/>
            <person name="Hogenkamp D."/>
            <person name="Dixit R."/>
            <person name="Oppert B."/>
            <person name="Jiang H."/>
            <person name="Zou Z."/>
            <person name="Marshall J."/>
            <person name="Elpidina E."/>
            <person name="Vinokurov K."/>
            <person name="Oppert C."/>
            <person name="Zou Z."/>
            <person name="Evans J."/>
            <person name="Lu Z."/>
            <person name="Zhao P."/>
            <person name="Sumathipala N."/>
            <person name="Altincicek B."/>
            <person name="Vilcinskas A."/>
            <person name="Williams M."/>
            <person name="Hultmark D."/>
            <person name="Hetru C."/>
            <person name="Jiang H."/>
            <person name="Grimmelikhuijzen C.J."/>
            <person name="Hauser F."/>
            <person name="Cazzamali G."/>
            <person name="Williamson M."/>
            <person name="Park Y."/>
            <person name="Li B."/>
            <person name="Tanaka Y."/>
            <person name="Predel R."/>
            <person name="Neupert S."/>
            <person name="Schachtner J."/>
            <person name="Verleyen P."/>
            <person name="Raible F."/>
            <person name="Bork P."/>
            <person name="Friedrich M."/>
            <person name="Walden K.K."/>
            <person name="Robertson H.M."/>
            <person name="Angeli S."/>
            <person name="Foret S."/>
            <person name="Bucher G."/>
            <person name="Schuetz S."/>
            <person name="Maleszka R."/>
            <person name="Wimmer E.A."/>
            <person name="Beeman R.W."/>
            <person name="Lorenzen M."/>
            <person name="Tomoyasu Y."/>
            <person name="Miller S.C."/>
            <person name="Grossmann D."/>
            <person name="Bucher G."/>
        </authorList>
    </citation>
    <scope>NUCLEOTIDE SEQUENCE [LARGE SCALE GENOMIC DNA]</scope>
    <source>
        <strain evidence="1 2">Georgia GA2</strain>
    </source>
</reference>
<sequence>MIRYPITSPEMRCHSKHVFLAAIRRHFIFLLSHTNAAIIRILHIFHVNKRGTSQLVD</sequence>
<keyword evidence="2" id="KW-1185">Reference proteome</keyword>
<evidence type="ECO:0000313" key="2">
    <source>
        <dbReference type="Proteomes" id="UP000007266"/>
    </source>
</evidence>
<evidence type="ECO:0000313" key="1">
    <source>
        <dbReference type="EMBL" id="KYB26220.1"/>
    </source>
</evidence>
<reference evidence="1 2" key="2">
    <citation type="journal article" date="2010" name="Nucleic Acids Res.">
        <title>BeetleBase in 2010: revisions to provide comprehensive genomic information for Tribolium castaneum.</title>
        <authorList>
            <person name="Kim H.S."/>
            <person name="Murphy T."/>
            <person name="Xia J."/>
            <person name="Caragea D."/>
            <person name="Park Y."/>
            <person name="Beeman R.W."/>
            <person name="Lorenzen M.D."/>
            <person name="Butcher S."/>
            <person name="Manak J.R."/>
            <person name="Brown S.J."/>
        </authorList>
    </citation>
    <scope>GENOME REANNOTATION</scope>
    <source>
        <strain evidence="1 2">Georgia GA2</strain>
    </source>
</reference>
<dbReference type="AlphaFoldDB" id="A0A139WE41"/>
<organism evidence="1 2">
    <name type="scientific">Tribolium castaneum</name>
    <name type="common">Red flour beetle</name>
    <dbReference type="NCBI Taxonomy" id="7070"/>
    <lineage>
        <taxon>Eukaryota</taxon>
        <taxon>Metazoa</taxon>
        <taxon>Ecdysozoa</taxon>
        <taxon>Arthropoda</taxon>
        <taxon>Hexapoda</taxon>
        <taxon>Insecta</taxon>
        <taxon>Pterygota</taxon>
        <taxon>Neoptera</taxon>
        <taxon>Endopterygota</taxon>
        <taxon>Coleoptera</taxon>
        <taxon>Polyphaga</taxon>
        <taxon>Cucujiformia</taxon>
        <taxon>Tenebrionidae</taxon>
        <taxon>Tenebrionidae incertae sedis</taxon>
        <taxon>Tribolium</taxon>
    </lineage>
</organism>
<protein>
    <submittedName>
        <fullName evidence="1">Uncharacterized protein</fullName>
    </submittedName>
</protein>
<dbReference type="InParanoid" id="A0A139WE41"/>
<name>A0A139WE41_TRICA</name>
<dbReference type="EMBL" id="KQ971354">
    <property type="protein sequence ID" value="KYB26220.1"/>
    <property type="molecule type" value="Genomic_DNA"/>
</dbReference>
<accession>A0A139WE41</accession>
<proteinExistence type="predicted"/>